<dbReference type="EMBL" id="CAMGZC010000300">
    <property type="protein sequence ID" value="CAI0646112.1"/>
    <property type="molecule type" value="Genomic_DNA"/>
</dbReference>
<name>A0A9W4RRD4_9PEZI</name>
<keyword evidence="1" id="KW-0732">Signal</keyword>
<proteinExistence type="predicted"/>
<evidence type="ECO:0008006" key="4">
    <source>
        <dbReference type="Google" id="ProtNLM"/>
    </source>
</evidence>
<evidence type="ECO:0000313" key="3">
    <source>
        <dbReference type="Proteomes" id="UP001152533"/>
    </source>
</evidence>
<feature type="chain" id="PRO_5040769666" description="Cyanovirin-N domain-containing protein" evidence="1">
    <location>
        <begin position="23"/>
        <end position="113"/>
    </location>
</feature>
<accession>A0A9W4RRD4</accession>
<organism evidence="2 3">
    <name type="scientific">Colletotrichum noveboracense</name>
    <dbReference type="NCBI Taxonomy" id="2664923"/>
    <lineage>
        <taxon>Eukaryota</taxon>
        <taxon>Fungi</taxon>
        <taxon>Dikarya</taxon>
        <taxon>Ascomycota</taxon>
        <taxon>Pezizomycotina</taxon>
        <taxon>Sordariomycetes</taxon>
        <taxon>Hypocreomycetidae</taxon>
        <taxon>Glomerellales</taxon>
        <taxon>Glomerellaceae</taxon>
        <taxon>Colletotrichum</taxon>
        <taxon>Colletotrichum gloeosporioides species complex</taxon>
    </lineage>
</organism>
<dbReference type="AlphaFoldDB" id="A0A9W4RRD4"/>
<dbReference type="Proteomes" id="UP001152533">
    <property type="component" value="Unassembled WGS sequence"/>
</dbReference>
<feature type="signal peptide" evidence="1">
    <location>
        <begin position="1"/>
        <end position="22"/>
    </location>
</feature>
<keyword evidence="3" id="KW-1185">Reference proteome</keyword>
<evidence type="ECO:0000313" key="2">
    <source>
        <dbReference type="EMBL" id="CAI0646112.1"/>
    </source>
</evidence>
<gene>
    <name evidence="2" type="ORF">CGXH109_LOCUS51866</name>
</gene>
<sequence>MISQTLICLAAALAAMIQPALGLPTEQLDARQTVCSLNENTWTATMTGTCSIDGGPAIACDMRTDLKNLVVDKNTMLSATGLGNNQFECKGYQKLLSGNAALLRVYQSAWTRA</sequence>
<comment type="caution">
    <text evidence="2">The sequence shown here is derived from an EMBL/GenBank/DDBJ whole genome shotgun (WGS) entry which is preliminary data.</text>
</comment>
<reference evidence="2" key="1">
    <citation type="submission" date="2022-08" db="EMBL/GenBank/DDBJ databases">
        <authorList>
            <person name="Giroux E."/>
            <person name="Giroux E."/>
        </authorList>
    </citation>
    <scope>NUCLEOTIDE SEQUENCE</scope>
    <source>
        <strain evidence="2">H1091258</strain>
    </source>
</reference>
<protein>
    <recommendedName>
        <fullName evidence="4">Cyanovirin-N domain-containing protein</fullName>
    </recommendedName>
</protein>
<evidence type="ECO:0000256" key="1">
    <source>
        <dbReference type="SAM" id="SignalP"/>
    </source>
</evidence>